<name>X1VED7_9ZZZZ</name>
<proteinExistence type="predicted"/>
<protein>
    <submittedName>
        <fullName evidence="1">Uncharacterized protein</fullName>
    </submittedName>
</protein>
<dbReference type="Pfam" id="PF04977">
    <property type="entry name" value="DivIC"/>
    <property type="match status" value="1"/>
</dbReference>
<comment type="caution">
    <text evidence="1">The sequence shown here is derived from an EMBL/GenBank/DDBJ whole genome shotgun (WGS) entry which is preliminary data.</text>
</comment>
<organism evidence="1">
    <name type="scientific">marine sediment metagenome</name>
    <dbReference type="NCBI Taxonomy" id="412755"/>
    <lineage>
        <taxon>unclassified sequences</taxon>
        <taxon>metagenomes</taxon>
        <taxon>ecological metagenomes</taxon>
    </lineage>
</organism>
<dbReference type="InterPro" id="IPR007060">
    <property type="entry name" value="FtsL/DivIC"/>
</dbReference>
<feature type="non-terminal residue" evidence="1">
    <location>
        <position position="40"/>
    </location>
</feature>
<reference evidence="1" key="1">
    <citation type="journal article" date="2014" name="Front. Microbiol.">
        <title>High frequency of phylogenetically diverse reductive dehalogenase-homologous genes in deep subseafloor sedimentary metagenomes.</title>
        <authorList>
            <person name="Kawai M."/>
            <person name="Futagami T."/>
            <person name="Toyoda A."/>
            <person name="Takaki Y."/>
            <person name="Nishi S."/>
            <person name="Hori S."/>
            <person name="Arai W."/>
            <person name="Tsubouchi T."/>
            <person name="Morono Y."/>
            <person name="Uchiyama I."/>
            <person name="Ito T."/>
            <person name="Fujiyama A."/>
            <person name="Inagaki F."/>
            <person name="Takami H."/>
        </authorList>
    </citation>
    <scope>NUCLEOTIDE SEQUENCE</scope>
    <source>
        <strain evidence="1">Expedition CK06-06</strain>
    </source>
</reference>
<dbReference type="AlphaFoldDB" id="X1VED7"/>
<evidence type="ECO:0000313" key="1">
    <source>
        <dbReference type="EMBL" id="GAJ16097.1"/>
    </source>
</evidence>
<dbReference type="EMBL" id="BARW01027567">
    <property type="protein sequence ID" value="GAJ16097.1"/>
    <property type="molecule type" value="Genomic_DNA"/>
</dbReference>
<sequence>MELENRELKDQINNLANSFYLEKLAREKLGLAKKGEVIYK</sequence>
<accession>X1VED7</accession>
<gene>
    <name evidence="1" type="ORF">S12H4_44699</name>
</gene>